<dbReference type="EMBL" id="UGYW01000002">
    <property type="protein sequence ID" value="SUJ24437.1"/>
    <property type="molecule type" value="Genomic_DNA"/>
</dbReference>
<reference evidence="2 3" key="1">
    <citation type="submission" date="2018-06" db="EMBL/GenBank/DDBJ databases">
        <authorList>
            <consortium name="Pathogen Informatics"/>
            <person name="Doyle S."/>
        </authorList>
    </citation>
    <scope>NUCLEOTIDE SEQUENCE [LARGE SCALE GENOMIC DNA]</scope>
    <source>
        <strain evidence="2 3">NCTC11388</strain>
    </source>
</reference>
<keyword evidence="1" id="KW-0812">Transmembrane</keyword>
<feature type="transmembrane region" description="Helical" evidence="1">
    <location>
        <begin position="116"/>
        <end position="138"/>
    </location>
</feature>
<evidence type="ECO:0008006" key="4">
    <source>
        <dbReference type="Google" id="ProtNLM"/>
    </source>
</evidence>
<accession>A0A380CP38</accession>
<feature type="transmembrane region" description="Helical" evidence="1">
    <location>
        <begin position="174"/>
        <end position="193"/>
    </location>
</feature>
<proteinExistence type="predicted"/>
<feature type="transmembrane region" description="Helical" evidence="1">
    <location>
        <begin position="270"/>
        <end position="289"/>
    </location>
</feature>
<feature type="transmembrane region" description="Helical" evidence="1">
    <location>
        <begin position="84"/>
        <end position="104"/>
    </location>
</feature>
<dbReference type="AlphaFoldDB" id="A0A380CP38"/>
<feature type="transmembrane region" description="Helical" evidence="1">
    <location>
        <begin position="25"/>
        <end position="43"/>
    </location>
</feature>
<keyword evidence="1" id="KW-0472">Membrane</keyword>
<organism evidence="2 3">
    <name type="scientific">Sphingobacterium spiritivorum</name>
    <name type="common">Flavobacterium spiritivorum</name>
    <dbReference type="NCBI Taxonomy" id="258"/>
    <lineage>
        <taxon>Bacteria</taxon>
        <taxon>Pseudomonadati</taxon>
        <taxon>Bacteroidota</taxon>
        <taxon>Sphingobacteriia</taxon>
        <taxon>Sphingobacteriales</taxon>
        <taxon>Sphingobacteriaceae</taxon>
        <taxon>Sphingobacterium</taxon>
    </lineage>
</organism>
<dbReference type="RefSeq" id="WP_115171006.1">
    <property type="nucleotide sequence ID" value="NZ_UGYW01000002.1"/>
</dbReference>
<name>A0A380CP38_SPHSI</name>
<gene>
    <name evidence="2" type="ORF">NCTC11388_03545</name>
</gene>
<evidence type="ECO:0000256" key="1">
    <source>
        <dbReference type="SAM" id="Phobius"/>
    </source>
</evidence>
<dbReference type="Proteomes" id="UP000254893">
    <property type="component" value="Unassembled WGS sequence"/>
</dbReference>
<sequence>MTQSTIIEPGYVKTSIDRWDSGRNIIFRFFFIFILLFIIPVKYEWYAHLFKSRSFYEVLSSVAGFRPGLIEIPGESGKWGLLSFTSWGLTALIAIAGAYLWAWLTRKYAPFPVSKGYYWLRVLARYRIAIGIIAFGYLKLYPMQMPFPSEANLHTAFGDYAPFKLYWQAVGLSLWYQIFLGFLEIGAGVLMFFRRTTALGAVINAGVLYNIAHANLAYDGAVHLYSGYFVVLSLFVLLQYIPGIWQVFIKKQDFQPNYYIPQWDTAGRRLFYKASKYLFILLFLFYYGYKRYEMHYNEGKLKEPIVPGLADAAGYYHISAFDLNGKTLAYNPLDSVRWHDAVFERYSTLVYTVNKAYPINLDNGTPKATDLFKDYEFTGRAGGKRYLYYEIDSAAPYLYLVDKNQKFAKELVRERSDIRMDLKQKYQTAWRDSLHILRWQYDRLPNGEIRLAGKINDKDSIQVVLIRQEEQHPIGKGWYTRNNIYSYGQNNN</sequence>
<protein>
    <recommendedName>
        <fullName evidence="4">DoxX</fullName>
    </recommendedName>
</protein>
<keyword evidence="1" id="KW-1133">Transmembrane helix</keyword>
<feature type="transmembrane region" description="Helical" evidence="1">
    <location>
        <begin position="224"/>
        <end position="249"/>
    </location>
</feature>
<evidence type="ECO:0000313" key="2">
    <source>
        <dbReference type="EMBL" id="SUJ24437.1"/>
    </source>
</evidence>
<evidence type="ECO:0000313" key="3">
    <source>
        <dbReference type="Proteomes" id="UP000254893"/>
    </source>
</evidence>
<feature type="transmembrane region" description="Helical" evidence="1">
    <location>
        <begin position="198"/>
        <end position="218"/>
    </location>
</feature>